<dbReference type="PANTHER" id="PTHR36109:SF2">
    <property type="entry name" value="MEMBRANE PROTEIN"/>
    <property type="match status" value="1"/>
</dbReference>
<name>A0A448NN79_9FLAO</name>
<protein>
    <recommendedName>
        <fullName evidence="3">Heat induced stress protein YflT</fullName>
    </recommendedName>
</protein>
<evidence type="ECO:0008006" key="3">
    <source>
        <dbReference type="Google" id="ProtNLM"/>
    </source>
</evidence>
<dbReference type="InterPro" id="IPR052948">
    <property type="entry name" value="Low_temp-induced_all0457"/>
</dbReference>
<reference evidence="1 2" key="1">
    <citation type="submission" date="2018-12" db="EMBL/GenBank/DDBJ databases">
        <authorList>
            <consortium name="Pathogen Informatics"/>
        </authorList>
    </citation>
    <scope>NUCLEOTIDE SEQUENCE [LARGE SCALE GENOMIC DNA]</scope>
    <source>
        <strain evidence="1 2">NCTC13489</strain>
    </source>
</reference>
<organism evidence="1 2">
    <name type="scientific">Kaistella antarctica</name>
    <dbReference type="NCBI Taxonomy" id="266748"/>
    <lineage>
        <taxon>Bacteria</taxon>
        <taxon>Pseudomonadati</taxon>
        <taxon>Bacteroidota</taxon>
        <taxon>Flavobacteriia</taxon>
        <taxon>Flavobacteriales</taxon>
        <taxon>Weeksellaceae</taxon>
        <taxon>Chryseobacterium group</taxon>
        <taxon>Kaistella</taxon>
    </lineage>
</organism>
<gene>
    <name evidence="1" type="ORF">NCTC13489_00417</name>
</gene>
<dbReference type="EMBL" id="LR134441">
    <property type="protein sequence ID" value="VEH96332.1"/>
    <property type="molecule type" value="Genomic_DNA"/>
</dbReference>
<dbReference type="PANTHER" id="PTHR36109">
    <property type="entry name" value="MEMBRANE PROTEIN-RELATED"/>
    <property type="match status" value="1"/>
</dbReference>
<evidence type="ECO:0000313" key="2">
    <source>
        <dbReference type="Proteomes" id="UP000270036"/>
    </source>
</evidence>
<dbReference type="RefSeq" id="WP_051803512.1">
    <property type="nucleotide sequence ID" value="NZ_FOIX01000002.1"/>
</dbReference>
<evidence type="ECO:0000313" key="1">
    <source>
        <dbReference type="EMBL" id="VEH96332.1"/>
    </source>
</evidence>
<dbReference type="Proteomes" id="UP000270036">
    <property type="component" value="Chromosome"/>
</dbReference>
<dbReference type="KEGG" id="cant:NCTC13489_00417"/>
<sequence length="181" mass="19330">MENQSYRPEYRPDYVSKVFRTRDDADRAYNELRDQGYTEHEINVMMSDNTRDTHFVKNADHDTALGDKVADNAGTGSLIGGGIGAVVGAIAAIGSNVLLPGLGLIIAGPLAAGLVGAGAGAATGGLIGALTGMGVPEEEATRYRDDIKDGGIYMGYKPKNENDARSTYDRWYTDDSSTYTR</sequence>
<accession>A0A448NN79</accession>
<dbReference type="AlphaFoldDB" id="A0A448NN79"/>
<proteinExistence type="predicted"/>
<dbReference type="OrthoDB" id="282393at2"/>